<dbReference type="InParanoid" id="A0A6P7I547"/>
<feature type="region of interest" description="Disordered" evidence="1">
    <location>
        <begin position="124"/>
        <end position="170"/>
    </location>
</feature>
<name>A0A6P7I547_9TELE</name>
<protein>
    <submittedName>
        <fullName evidence="3">Uncharacterized protein LOC114433569</fullName>
    </submittedName>
</protein>
<dbReference type="RefSeq" id="XP_028258012.1">
    <property type="nucleotide sequence ID" value="XM_028402211.1"/>
</dbReference>
<dbReference type="AlphaFoldDB" id="A0A6P7I547"/>
<dbReference type="Gene3D" id="1.20.58.60">
    <property type="match status" value="1"/>
</dbReference>
<accession>A0A6P7I547</accession>
<feature type="compositionally biased region" description="Basic and acidic residues" evidence="1">
    <location>
        <begin position="527"/>
        <end position="537"/>
    </location>
</feature>
<dbReference type="GeneID" id="114433569"/>
<dbReference type="SUPFAM" id="SSF52087">
    <property type="entry name" value="CRAL/TRIO domain"/>
    <property type="match status" value="1"/>
</dbReference>
<dbReference type="Proteomes" id="UP000515145">
    <property type="component" value="Chromosome 3"/>
</dbReference>
<sequence>MAWLDSVNRERERRGASRLERCVLSAHGDVFRVPWEDLVYPQFVTQPRAAPKENQGSSAKNGKVQEEDTRLLPPPTTIDQSQVSSEAEDSEGEYVELMELPLPRFSPQKGSLTQSISLQHRARTSTHISTHTATHTASTHTHTSAAATHTPQISTAHSAAVTHTHSSPPSVEVSACTALCSRLMEENLNQDHSRSADLTAVSSSSSSSAPPQAVESISCLSGGPEGTNPCIEQRDGAEGEEQRKEEVTEEEQTEQMERRLNNVVSADRGKEEEEVQRVEGMCRSDEKVVEGEETDTDGDELEKEGAEEVEVEEEVQVIIMLPSPERKEEQLTTREKRGAQQAQLSDCNTLKLHCNDSYFEINPQDTNSGDFYSEKTPQTHPEACSEESVLHPEDFYSDKNKQAHLEDCTESTMLMHTVDSYFEEETLETHTEDCLQSSEGSQRPEDPYSEKDKPKTQMEDTLQTYTDQSYFEKDTQPACFRDSYFENTPSMHSEETLTLHTEGSYSEKESHKACLEDSYFENTSPVRPDDSLCEKESSGSNECEMPRSVSSVVPDPQGSDRVQEQKKGDEDEEEAAQTEGLSSSLTVSASPAEPAPPASAAPAVQVRLPRSSQCGFYSVLLRSGAVSLPGTTDRSRRPLLTVSTWNSVWSHPDCDSAELLRLLLYYISTLRKETRALGLTVLVDACRAAPAPALLSTLRSLQTDTPGSIHSVLILANKDSSLHVDRTAATQVELLSSLKALQKHVELHQLPTEFGGSFSFSQNSWLSFRTRVEQLTNQCEDVISLLQKTINILQSAALPAAAKDAELQLGRYRAVMHSILEDSRLVQLQQEGGASLSRLRREDGCEVTEEHRAAVETVSSLYDQVDELLHRLVTLSNSRTQELHFIVDFKSLEQGFSQVQTWLQEVGEVRLKSLEEPEDSLELLKHKQQDFKDFHTLAYENCKHGEALLARLERWDNVSTADLHVYEVKVHSFWAQLQDFSQRVNSTGKNIERAVRLYRFLDQVGRTA</sequence>
<feature type="region of interest" description="Disordered" evidence="1">
    <location>
        <begin position="425"/>
        <end position="461"/>
    </location>
</feature>
<reference evidence="3" key="1">
    <citation type="submission" date="2025-08" db="UniProtKB">
        <authorList>
            <consortium name="RefSeq"/>
        </authorList>
    </citation>
    <scope>IDENTIFICATION</scope>
</reference>
<organism evidence="2 3">
    <name type="scientific">Parambassis ranga</name>
    <name type="common">Indian glassy fish</name>
    <dbReference type="NCBI Taxonomy" id="210632"/>
    <lineage>
        <taxon>Eukaryota</taxon>
        <taxon>Metazoa</taxon>
        <taxon>Chordata</taxon>
        <taxon>Craniata</taxon>
        <taxon>Vertebrata</taxon>
        <taxon>Euteleostomi</taxon>
        <taxon>Actinopterygii</taxon>
        <taxon>Neopterygii</taxon>
        <taxon>Teleostei</taxon>
        <taxon>Neoteleostei</taxon>
        <taxon>Acanthomorphata</taxon>
        <taxon>Ovalentaria</taxon>
        <taxon>Ambassidae</taxon>
        <taxon>Parambassis</taxon>
    </lineage>
</organism>
<feature type="region of interest" description="Disordered" evidence="1">
    <location>
        <begin position="191"/>
        <end position="311"/>
    </location>
</feature>
<dbReference type="InterPro" id="IPR036865">
    <property type="entry name" value="CRAL-TRIO_dom_sf"/>
</dbReference>
<evidence type="ECO:0000256" key="1">
    <source>
        <dbReference type="SAM" id="MobiDB-lite"/>
    </source>
</evidence>
<dbReference type="OrthoDB" id="6152532at2759"/>
<evidence type="ECO:0000313" key="3">
    <source>
        <dbReference type="RefSeq" id="XP_028258012.1"/>
    </source>
</evidence>
<dbReference type="InterPro" id="IPR052231">
    <property type="entry name" value="Rho_GEF_signaling-related"/>
</dbReference>
<feature type="compositionally biased region" description="Basic and acidic residues" evidence="1">
    <location>
        <begin position="232"/>
        <end position="246"/>
    </location>
</feature>
<proteinExistence type="predicted"/>
<dbReference type="PANTHER" id="PTHR45845">
    <property type="entry name" value="RHO GUANINE NUCLEOTIDE EXCHANGE FACTOR-RELATED"/>
    <property type="match status" value="1"/>
</dbReference>
<dbReference type="SUPFAM" id="SSF46966">
    <property type="entry name" value="Spectrin repeat"/>
    <property type="match status" value="1"/>
</dbReference>
<feature type="compositionally biased region" description="Low complexity" evidence="1">
    <location>
        <begin position="125"/>
        <end position="150"/>
    </location>
</feature>
<feature type="region of interest" description="Disordered" evidence="1">
    <location>
        <begin position="521"/>
        <end position="604"/>
    </location>
</feature>
<evidence type="ECO:0000313" key="2">
    <source>
        <dbReference type="Proteomes" id="UP000515145"/>
    </source>
</evidence>
<gene>
    <name evidence="3" type="primary">LOC114433569</name>
</gene>
<feature type="compositionally biased region" description="Polar residues" evidence="1">
    <location>
        <begin position="151"/>
        <end position="169"/>
    </location>
</feature>
<feature type="compositionally biased region" description="Basic and acidic residues" evidence="1">
    <location>
        <begin position="267"/>
        <end position="290"/>
    </location>
</feature>
<feature type="compositionally biased region" description="Basic and acidic residues" evidence="1">
    <location>
        <begin position="442"/>
        <end position="458"/>
    </location>
</feature>
<feature type="region of interest" description="Disordered" evidence="1">
    <location>
        <begin position="482"/>
        <end position="504"/>
    </location>
</feature>
<feature type="compositionally biased region" description="Acidic residues" evidence="1">
    <location>
        <begin position="291"/>
        <end position="311"/>
    </location>
</feature>
<feature type="region of interest" description="Disordered" evidence="1">
    <location>
        <begin position="46"/>
        <end position="92"/>
    </location>
</feature>
<keyword evidence="2" id="KW-1185">Reference proteome</keyword>
<dbReference type="PANTHER" id="PTHR45845:SF4">
    <property type="entry name" value="PLECKSTRIN HOMOLOGY DOMAIN CONTAINING, FAMILY G (WITH RHOGEF DOMAIN) MEMBER 4"/>
    <property type="match status" value="1"/>
</dbReference>